<dbReference type="PANTHER" id="PTHR23131:SF0">
    <property type="entry name" value="ENDORIBONUCLEASE LACTB2"/>
    <property type="match status" value="1"/>
</dbReference>
<dbReference type="InterPro" id="IPR036866">
    <property type="entry name" value="RibonucZ/Hydroxyglut_hydro"/>
</dbReference>
<organism evidence="1 2">
    <name type="scientific">Panicum miliaceum</name>
    <name type="common">Proso millet</name>
    <name type="synonym">Broomcorn millet</name>
    <dbReference type="NCBI Taxonomy" id="4540"/>
    <lineage>
        <taxon>Eukaryota</taxon>
        <taxon>Viridiplantae</taxon>
        <taxon>Streptophyta</taxon>
        <taxon>Embryophyta</taxon>
        <taxon>Tracheophyta</taxon>
        <taxon>Spermatophyta</taxon>
        <taxon>Magnoliopsida</taxon>
        <taxon>Liliopsida</taxon>
        <taxon>Poales</taxon>
        <taxon>Poaceae</taxon>
        <taxon>PACMAD clade</taxon>
        <taxon>Panicoideae</taxon>
        <taxon>Panicodae</taxon>
        <taxon>Paniceae</taxon>
        <taxon>Panicinae</taxon>
        <taxon>Panicum</taxon>
        <taxon>Panicum sect. Panicum</taxon>
    </lineage>
</organism>
<dbReference type="Gene3D" id="3.60.15.10">
    <property type="entry name" value="Ribonuclease Z/Hydroxyacylglutathione hydrolase-like"/>
    <property type="match status" value="1"/>
</dbReference>
<dbReference type="AlphaFoldDB" id="A0A3L6Q272"/>
<protein>
    <submittedName>
        <fullName evidence="1">Uncharacterized protein</fullName>
    </submittedName>
</protein>
<reference evidence="2" key="1">
    <citation type="journal article" date="2019" name="Nat. Commun.">
        <title>The genome of broomcorn millet.</title>
        <authorList>
            <person name="Zou C."/>
            <person name="Miki D."/>
            <person name="Li D."/>
            <person name="Tang Q."/>
            <person name="Xiao L."/>
            <person name="Rajput S."/>
            <person name="Deng P."/>
            <person name="Jia W."/>
            <person name="Huang R."/>
            <person name="Zhang M."/>
            <person name="Sun Y."/>
            <person name="Hu J."/>
            <person name="Fu X."/>
            <person name="Schnable P.S."/>
            <person name="Li F."/>
            <person name="Zhang H."/>
            <person name="Feng B."/>
            <person name="Zhu X."/>
            <person name="Liu R."/>
            <person name="Schnable J.C."/>
            <person name="Zhu J.-K."/>
            <person name="Zhang H."/>
        </authorList>
    </citation>
    <scope>NUCLEOTIDE SEQUENCE [LARGE SCALE GENOMIC DNA]</scope>
</reference>
<proteinExistence type="predicted"/>
<dbReference type="STRING" id="4540.A0A3L6Q272"/>
<name>A0A3L6Q272_PANMI</name>
<dbReference type="OrthoDB" id="1719229at2759"/>
<keyword evidence="2" id="KW-1185">Reference proteome</keyword>
<gene>
    <name evidence="1" type="ORF">C2845_PM17G02900</name>
</gene>
<evidence type="ECO:0000313" key="1">
    <source>
        <dbReference type="EMBL" id="RLM70065.1"/>
    </source>
</evidence>
<evidence type="ECO:0000313" key="2">
    <source>
        <dbReference type="Proteomes" id="UP000275267"/>
    </source>
</evidence>
<dbReference type="SUPFAM" id="SSF56281">
    <property type="entry name" value="Metallo-hydrolase/oxidoreductase"/>
    <property type="match status" value="1"/>
</dbReference>
<comment type="caution">
    <text evidence="1">The sequence shown here is derived from an EMBL/GenBank/DDBJ whole genome shotgun (WGS) entry which is preliminary data.</text>
</comment>
<sequence>MPSAPTSPPACAGVRFVPIERGLGFSLAEEYPPGITLLPMKSKTLQPFRTTNLVLVRATNGAGESTYSDVFACGDALLLDPECSSQVHAEGHTDGHVGFLHVKSNTLIVGDHCVHPSSDMG</sequence>
<dbReference type="InterPro" id="IPR050662">
    <property type="entry name" value="Sec-metab_biosynth-thioest"/>
</dbReference>
<dbReference type="Proteomes" id="UP000275267">
    <property type="component" value="Unassembled WGS sequence"/>
</dbReference>
<accession>A0A3L6Q272</accession>
<dbReference type="EMBL" id="PQIB02000014">
    <property type="protein sequence ID" value="RLM70065.1"/>
    <property type="molecule type" value="Genomic_DNA"/>
</dbReference>
<dbReference type="GO" id="GO:0009536">
    <property type="term" value="C:plastid"/>
    <property type="evidence" value="ECO:0007669"/>
    <property type="project" value="TreeGrafter"/>
</dbReference>
<dbReference type="PANTHER" id="PTHR23131">
    <property type="entry name" value="ENDORIBONUCLEASE LACTB2"/>
    <property type="match status" value="1"/>
</dbReference>